<keyword evidence="6" id="KW-0413">Isomerase</keyword>
<dbReference type="Gene3D" id="3.40.120.10">
    <property type="entry name" value="Alpha-D-Glucose-1,6-Bisphosphate, subunit A, domain 3"/>
    <property type="match status" value="3"/>
</dbReference>
<dbReference type="InterPro" id="IPR005843">
    <property type="entry name" value="A-D-PHexomutase_C"/>
</dbReference>
<dbReference type="Pfam" id="PF02878">
    <property type="entry name" value="PGM_PMM_I"/>
    <property type="match status" value="1"/>
</dbReference>
<dbReference type="InterPro" id="IPR005845">
    <property type="entry name" value="A-D-PHexomutase_a/b/a-II"/>
</dbReference>
<dbReference type="InterPro" id="IPR005841">
    <property type="entry name" value="Alpha-D-phosphohexomutase_SF"/>
</dbReference>
<feature type="domain" description="Alpha-D-phosphohexomutase alpha/beta/alpha" evidence="9">
    <location>
        <begin position="7"/>
        <end position="139"/>
    </location>
</feature>
<feature type="domain" description="Alpha-D-phosphohexomutase alpha/beta/alpha" evidence="10">
    <location>
        <begin position="163"/>
        <end position="252"/>
    </location>
</feature>
<reference evidence="12 13" key="1">
    <citation type="journal article" date="2016" name="Nat. Commun.">
        <title>Thousands of microbial genomes shed light on interconnected biogeochemical processes in an aquifer system.</title>
        <authorList>
            <person name="Anantharaman K."/>
            <person name="Brown C.T."/>
            <person name="Hug L.A."/>
            <person name="Sharon I."/>
            <person name="Castelle C.J."/>
            <person name="Probst A.J."/>
            <person name="Thomas B.C."/>
            <person name="Singh A."/>
            <person name="Wilkins M.J."/>
            <person name="Karaoz U."/>
            <person name="Brodie E.L."/>
            <person name="Williams K.H."/>
            <person name="Hubbard S.S."/>
            <person name="Banfield J.F."/>
        </authorList>
    </citation>
    <scope>NUCLEOTIDE SEQUENCE [LARGE SCALE GENOMIC DNA]</scope>
</reference>
<evidence type="ECO:0000259" key="11">
    <source>
        <dbReference type="Pfam" id="PF02880"/>
    </source>
</evidence>
<dbReference type="SUPFAM" id="SSF53738">
    <property type="entry name" value="Phosphoglucomutase, first 3 domains"/>
    <property type="match status" value="3"/>
</dbReference>
<dbReference type="InterPro" id="IPR016066">
    <property type="entry name" value="A-D-PHexomutase_CS"/>
</dbReference>
<comment type="caution">
    <text evidence="12">The sequence shown here is derived from an EMBL/GenBank/DDBJ whole genome shotgun (WGS) entry which is preliminary data.</text>
</comment>
<evidence type="ECO:0000313" key="13">
    <source>
        <dbReference type="Proteomes" id="UP000178249"/>
    </source>
</evidence>
<evidence type="ECO:0000256" key="6">
    <source>
        <dbReference type="ARBA" id="ARBA00023235"/>
    </source>
</evidence>
<evidence type="ECO:0000256" key="3">
    <source>
        <dbReference type="ARBA" id="ARBA00022553"/>
    </source>
</evidence>
<dbReference type="InterPro" id="IPR005844">
    <property type="entry name" value="A-D-PHexomutase_a/b/a-I"/>
</dbReference>
<feature type="domain" description="Alpha-D-phosphohexomutase alpha/beta/alpha" evidence="11">
    <location>
        <begin position="257"/>
        <end position="364"/>
    </location>
</feature>
<keyword evidence="3" id="KW-0597">Phosphoprotein</keyword>
<evidence type="ECO:0000259" key="8">
    <source>
        <dbReference type="Pfam" id="PF00408"/>
    </source>
</evidence>
<comment type="similarity">
    <text evidence="2 7">Belongs to the phosphohexose mutase family.</text>
</comment>
<dbReference type="GO" id="GO:0000287">
    <property type="term" value="F:magnesium ion binding"/>
    <property type="evidence" value="ECO:0007669"/>
    <property type="project" value="InterPro"/>
</dbReference>
<dbReference type="Gene3D" id="3.30.310.50">
    <property type="entry name" value="Alpha-D-phosphohexomutase, C-terminal domain"/>
    <property type="match status" value="1"/>
</dbReference>
<evidence type="ECO:0000256" key="2">
    <source>
        <dbReference type="ARBA" id="ARBA00010231"/>
    </source>
</evidence>
<dbReference type="EMBL" id="MFKP01000019">
    <property type="protein sequence ID" value="OGG44162.1"/>
    <property type="molecule type" value="Genomic_DNA"/>
</dbReference>
<dbReference type="Pfam" id="PF02880">
    <property type="entry name" value="PGM_PMM_III"/>
    <property type="match status" value="1"/>
</dbReference>
<proteinExistence type="inferred from homology"/>
<dbReference type="GO" id="GO:0016868">
    <property type="term" value="F:intramolecular phosphotransferase activity"/>
    <property type="evidence" value="ECO:0007669"/>
    <property type="project" value="InterPro"/>
</dbReference>
<dbReference type="InterPro" id="IPR036900">
    <property type="entry name" value="A-D-PHexomutase_C_sf"/>
</dbReference>
<dbReference type="PROSITE" id="PS00710">
    <property type="entry name" value="PGM_PMM"/>
    <property type="match status" value="1"/>
</dbReference>
<evidence type="ECO:0000313" key="12">
    <source>
        <dbReference type="EMBL" id="OGG44162.1"/>
    </source>
</evidence>
<dbReference type="InterPro" id="IPR016055">
    <property type="entry name" value="A-D-PHexomutase_a/b/a-I/II/III"/>
</dbReference>
<dbReference type="PANTHER" id="PTHR43771:SF2">
    <property type="entry name" value="PHOSPHOMANNOMUTASE_PHOSPHOGLUCOMUTASE"/>
    <property type="match status" value="1"/>
</dbReference>
<evidence type="ECO:0000259" key="9">
    <source>
        <dbReference type="Pfam" id="PF02878"/>
    </source>
</evidence>
<gene>
    <name evidence="12" type="ORF">A2841_03930</name>
</gene>
<name>A0A1F6C546_9BACT</name>
<dbReference type="PANTHER" id="PTHR43771">
    <property type="entry name" value="PHOSPHOMANNOMUTASE"/>
    <property type="match status" value="1"/>
</dbReference>
<dbReference type="Proteomes" id="UP000178249">
    <property type="component" value="Unassembled WGS sequence"/>
</dbReference>
<evidence type="ECO:0000256" key="4">
    <source>
        <dbReference type="ARBA" id="ARBA00022723"/>
    </source>
</evidence>
<dbReference type="PRINTS" id="PR00509">
    <property type="entry name" value="PGMPMM"/>
</dbReference>
<evidence type="ECO:0000256" key="5">
    <source>
        <dbReference type="ARBA" id="ARBA00022842"/>
    </source>
</evidence>
<feature type="domain" description="Alpha-D-phosphohexomutase C-terminal" evidence="8">
    <location>
        <begin position="386"/>
        <end position="448"/>
    </location>
</feature>
<sequence>MATLNRSMFREYDIRGQENPNELNVESVTLTAKAYGTFLQKRGISDAVVGHDNRVTSEEFYQAAIRALTESGINVIGVGMCLTPMLYWAQYHFQTKGGVMITASHNPAGWNGLKLAYGFSNTLIEDEINEVYQIAIAGQFAEGKGTVRYESITDPYMADVLPRATLHRKLKVLINTANATSSFFSPRLFREFGCEVIEHNTNPDPTYPHYVPNPANKQMMEDTGKRVREEGCDVGIGIDADGDRVGMTDEKGQTIWPDRLMILLSRLVLQKSPGAKIIFDVKVSEALPEDITAHGGVPIMWKTGHSHIRKKLREEKAALAGEQSGHIFFVDGFYGFDDGNFAALKLLEYLSSEQKSFSEIIKDTPYYVSTEAMHAHTPDDKKYGIVSQLTEEFKKEGYRVIDINGARVYFKNGGWGLIRASSNLPALVLRFEAKNSESLSEIEKTFRDKLSRFPEVATEWESA</sequence>
<evidence type="ECO:0000256" key="1">
    <source>
        <dbReference type="ARBA" id="ARBA00001946"/>
    </source>
</evidence>
<protein>
    <recommendedName>
        <fullName evidence="14">Phosphomannomutase</fullName>
    </recommendedName>
</protein>
<evidence type="ECO:0000256" key="7">
    <source>
        <dbReference type="RuleBase" id="RU004326"/>
    </source>
</evidence>
<dbReference type="SUPFAM" id="SSF55957">
    <property type="entry name" value="Phosphoglucomutase, C-terminal domain"/>
    <property type="match status" value="1"/>
</dbReference>
<keyword evidence="5 7" id="KW-0460">Magnesium</keyword>
<dbReference type="Pfam" id="PF02879">
    <property type="entry name" value="PGM_PMM_II"/>
    <property type="match status" value="1"/>
</dbReference>
<dbReference type="GO" id="GO:0005975">
    <property type="term" value="P:carbohydrate metabolic process"/>
    <property type="evidence" value="ECO:0007669"/>
    <property type="project" value="InterPro"/>
</dbReference>
<comment type="cofactor">
    <cofactor evidence="1">
        <name>Mg(2+)</name>
        <dbReference type="ChEBI" id="CHEBI:18420"/>
    </cofactor>
</comment>
<organism evidence="12 13">
    <name type="scientific">Candidatus Kaiserbacteria bacterium RIFCSPHIGHO2_01_FULL_48_10</name>
    <dbReference type="NCBI Taxonomy" id="1798476"/>
    <lineage>
        <taxon>Bacteria</taxon>
        <taxon>Candidatus Kaiseribacteriota</taxon>
    </lineage>
</organism>
<accession>A0A1F6C546</accession>
<dbReference type="AlphaFoldDB" id="A0A1F6C546"/>
<keyword evidence="4 7" id="KW-0479">Metal-binding</keyword>
<dbReference type="InterPro" id="IPR005846">
    <property type="entry name" value="A-D-PHexomutase_a/b/a-III"/>
</dbReference>
<dbReference type="Pfam" id="PF00408">
    <property type="entry name" value="PGM_PMM_IV"/>
    <property type="match status" value="1"/>
</dbReference>
<evidence type="ECO:0008006" key="14">
    <source>
        <dbReference type="Google" id="ProtNLM"/>
    </source>
</evidence>
<dbReference type="CDD" id="cd03089">
    <property type="entry name" value="PMM_PGM"/>
    <property type="match status" value="1"/>
</dbReference>
<evidence type="ECO:0000259" key="10">
    <source>
        <dbReference type="Pfam" id="PF02879"/>
    </source>
</evidence>